<dbReference type="Proteomes" id="UP001055811">
    <property type="component" value="Linkage Group LG05"/>
</dbReference>
<reference evidence="1 2" key="2">
    <citation type="journal article" date="2022" name="Mol. Ecol. Resour.">
        <title>The genomes of chicory, endive, great burdock and yacon provide insights into Asteraceae paleo-polyploidization history and plant inulin production.</title>
        <authorList>
            <person name="Fan W."/>
            <person name="Wang S."/>
            <person name="Wang H."/>
            <person name="Wang A."/>
            <person name="Jiang F."/>
            <person name="Liu H."/>
            <person name="Zhao H."/>
            <person name="Xu D."/>
            <person name="Zhang Y."/>
        </authorList>
    </citation>
    <scope>NUCLEOTIDE SEQUENCE [LARGE SCALE GENOMIC DNA]</scope>
    <source>
        <strain evidence="2">cv. Punajuju</strain>
        <tissue evidence="1">Leaves</tissue>
    </source>
</reference>
<protein>
    <submittedName>
        <fullName evidence="1">Uncharacterized protein</fullName>
    </submittedName>
</protein>
<organism evidence="1 2">
    <name type="scientific">Cichorium intybus</name>
    <name type="common">Chicory</name>
    <dbReference type="NCBI Taxonomy" id="13427"/>
    <lineage>
        <taxon>Eukaryota</taxon>
        <taxon>Viridiplantae</taxon>
        <taxon>Streptophyta</taxon>
        <taxon>Embryophyta</taxon>
        <taxon>Tracheophyta</taxon>
        <taxon>Spermatophyta</taxon>
        <taxon>Magnoliopsida</taxon>
        <taxon>eudicotyledons</taxon>
        <taxon>Gunneridae</taxon>
        <taxon>Pentapetalae</taxon>
        <taxon>asterids</taxon>
        <taxon>campanulids</taxon>
        <taxon>Asterales</taxon>
        <taxon>Asteraceae</taxon>
        <taxon>Cichorioideae</taxon>
        <taxon>Cichorieae</taxon>
        <taxon>Cichoriinae</taxon>
        <taxon>Cichorium</taxon>
    </lineage>
</organism>
<keyword evidence="2" id="KW-1185">Reference proteome</keyword>
<comment type="caution">
    <text evidence="1">The sequence shown here is derived from an EMBL/GenBank/DDBJ whole genome shotgun (WGS) entry which is preliminary data.</text>
</comment>
<accession>A0ACB9D2S3</accession>
<evidence type="ECO:0000313" key="1">
    <source>
        <dbReference type="EMBL" id="KAI3740867.1"/>
    </source>
</evidence>
<sequence>MLLKTLQDMSGRPPLIVYEHNTSPKARKDCTALGLGSEGNELGCFSSKLPFLCAHFWALHLSELRPDPARIIHTPDEWPIPIAREDPDLDEVASHIGMKGNALAAIKLKHTLEKKGLRLRMVPATFLLTAQLRAVTLYAP</sequence>
<reference evidence="2" key="1">
    <citation type="journal article" date="2022" name="Mol. Ecol. Resour.">
        <title>The genomes of chicory, endive, great burdock and yacon provide insights into Asteraceae palaeo-polyploidization history and plant inulin production.</title>
        <authorList>
            <person name="Fan W."/>
            <person name="Wang S."/>
            <person name="Wang H."/>
            <person name="Wang A."/>
            <person name="Jiang F."/>
            <person name="Liu H."/>
            <person name="Zhao H."/>
            <person name="Xu D."/>
            <person name="Zhang Y."/>
        </authorList>
    </citation>
    <scope>NUCLEOTIDE SEQUENCE [LARGE SCALE GENOMIC DNA]</scope>
    <source>
        <strain evidence="2">cv. Punajuju</strain>
    </source>
</reference>
<name>A0ACB9D2S3_CICIN</name>
<dbReference type="EMBL" id="CM042013">
    <property type="protein sequence ID" value="KAI3740867.1"/>
    <property type="molecule type" value="Genomic_DNA"/>
</dbReference>
<proteinExistence type="predicted"/>
<evidence type="ECO:0000313" key="2">
    <source>
        <dbReference type="Proteomes" id="UP001055811"/>
    </source>
</evidence>
<gene>
    <name evidence="1" type="ORF">L2E82_31341</name>
</gene>